<dbReference type="Pfam" id="PF13238">
    <property type="entry name" value="AAA_18"/>
    <property type="match status" value="1"/>
</dbReference>
<accession>A0A9D1WRI0</accession>
<reference evidence="2" key="2">
    <citation type="submission" date="2021-04" db="EMBL/GenBank/DDBJ databases">
        <authorList>
            <person name="Gilroy R."/>
        </authorList>
    </citation>
    <scope>NUCLEOTIDE SEQUENCE</scope>
    <source>
        <strain evidence="2">CHK188-5543</strain>
    </source>
</reference>
<dbReference type="EMBL" id="DXES01000138">
    <property type="protein sequence ID" value="HIX65858.1"/>
    <property type="molecule type" value="Genomic_DNA"/>
</dbReference>
<dbReference type="CDD" id="cd02019">
    <property type="entry name" value="NK"/>
    <property type="match status" value="1"/>
</dbReference>
<organism evidence="2 3">
    <name type="scientific">Candidatus Anaerotruncus excrementipullorum</name>
    <dbReference type="NCBI Taxonomy" id="2838465"/>
    <lineage>
        <taxon>Bacteria</taxon>
        <taxon>Bacillati</taxon>
        <taxon>Bacillota</taxon>
        <taxon>Clostridia</taxon>
        <taxon>Eubacteriales</taxon>
        <taxon>Oscillospiraceae</taxon>
        <taxon>Anaerotruncus</taxon>
    </lineage>
</organism>
<evidence type="ECO:0000313" key="3">
    <source>
        <dbReference type="Proteomes" id="UP000886800"/>
    </source>
</evidence>
<sequence length="191" mass="21110">MKTLVLLGGPMGVGKTATAQQLQKLLAPCVWLEGDWCWRMEPFDPSPANRELVLENIGFLLRNFLQSPSWGTVLFSWVLHEQGIFDRLRRELAGLEYAWRPFSLVCSPQALRQRLEGDIRAGRRTPDVVARSLERLPCYQKLPVPQVDTTHLTPAQAAREVFRLLWGPGGTGEPGPAEKAPGPGGLFAAAG</sequence>
<dbReference type="InterPro" id="IPR027417">
    <property type="entry name" value="P-loop_NTPase"/>
</dbReference>
<gene>
    <name evidence="2" type="ORF">H9736_06360</name>
</gene>
<protein>
    <submittedName>
        <fullName evidence="2">AAA family ATPase</fullName>
    </submittedName>
</protein>
<dbReference type="Proteomes" id="UP000886800">
    <property type="component" value="Unassembled WGS sequence"/>
</dbReference>
<dbReference type="SUPFAM" id="SSF52540">
    <property type="entry name" value="P-loop containing nucleoside triphosphate hydrolases"/>
    <property type="match status" value="1"/>
</dbReference>
<dbReference type="AlphaFoldDB" id="A0A9D1WRI0"/>
<feature type="compositionally biased region" description="Low complexity" evidence="1">
    <location>
        <begin position="174"/>
        <end position="191"/>
    </location>
</feature>
<evidence type="ECO:0000313" key="2">
    <source>
        <dbReference type="EMBL" id="HIX65858.1"/>
    </source>
</evidence>
<name>A0A9D1WRI0_9FIRM</name>
<comment type="caution">
    <text evidence="2">The sequence shown here is derived from an EMBL/GenBank/DDBJ whole genome shotgun (WGS) entry which is preliminary data.</text>
</comment>
<proteinExistence type="predicted"/>
<feature type="region of interest" description="Disordered" evidence="1">
    <location>
        <begin position="170"/>
        <end position="191"/>
    </location>
</feature>
<reference evidence="2" key="1">
    <citation type="journal article" date="2021" name="PeerJ">
        <title>Extensive microbial diversity within the chicken gut microbiome revealed by metagenomics and culture.</title>
        <authorList>
            <person name="Gilroy R."/>
            <person name="Ravi A."/>
            <person name="Getino M."/>
            <person name="Pursley I."/>
            <person name="Horton D.L."/>
            <person name="Alikhan N.F."/>
            <person name="Baker D."/>
            <person name="Gharbi K."/>
            <person name="Hall N."/>
            <person name="Watson M."/>
            <person name="Adriaenssens E.M."/>
            <person name="Foster-Nyarko E."/>
            <person name="Jarju S."/>
            <person name="Secka A."/>
            <person name="Antonio M."/>
            <person name="Oren A."/>
            <person name="Chaudhuri R.R."/>
            <person name="La Ragione R."/>
            <person name="Hildebrand F."/>
            <person name="Pallen M.J."/>
        </authorList>
    </citation>
    <scope>NUCLEOTIDE SEQUENCE</scope>
    <source>
        <strain evidence="2">CHK188-5543</strain>
    </source>
</reference>
<feature type="non-terminal residue" evidence="2">
    <location>
        <position position="191"/>
    </location>
</feature>
<dbReference type="Gene3D" id="3.40.50.300">
    <property type="entry name" value="P-loop containing nucleotide triphosphate hydrolases"/>
    <property type="match status" value="1"/>
</dbReference>
<evidence type="ECO:0000256" key="1">
    <source>
        <dbReference type="SAM" id="MobiDB-lite"/>
    </source>
</evidence>